<organism evidence="1 2">
    <name type="scientific">Szabonella alba</name>
    <dbReference type="NCBI Taxonomy" id="2804194"/>
    <lineage>
        <taxon>Bacteria</taxon>
        <taxon>Pseudomonadati</taxon>
        <taxon>Pseudomonadota</taxon>
        <taxon>Alphaproteobacteria</taxon>
        <taxon>Rhodobacterales</taxon>
        <taxon>Paracoccaceae</taxon>
        <taxon>Szabonella</taxon>
    </lineage>
</organism>
<accession>A0A8K0VAK3</accession>
<dbReference type="AlphaFoldDB" id="A0A8K0VAK3"/>
<dbReference type="RefSeq" id="WP_202689375.1">
    <property type="nucleotide sequence ID" value="NZ_JAESVN010000006.1"/>
</dbReference>
<evidence type="ECO:0008006" key="3">
    <source>
        <dbReference type="Google" id="ProtNLM"/>
    </source>
</evidence>
<dbReference type="SUPFAM" id="SSF52402">
    <property type="entry name" value="Adenine nucleotide alpha hydrolases-like"/>
    <property type="match status" value="1"/>
</dbReference>
<reference evidence="1" key="1">
    <citation type="submission" date="2021-01" db="EMBL/GenBank/DDBJ databases">
        <title>Tabrizicola alba sp. nov. a motile alkaliphilic bacterium isolated from a soda lake.</title>
        <authorList>
            <person name="Szuroczki S."/>
            <person name="Abbaszade G."/>
            <person name="Schumann P."/>
            <person name="Toth E."/>
        </authorList>
    </citation>
    <scope>NUCLEOTIDE SEQUENCE</scope>
    <source>
        <strain evidence="1">DMG-N-6</strain>
    </source>
</reference>
<evidence type="ECO:0000313" key="2">
    <source>
        <dbReference type="Proteomes" id="UP000648908"/>
    </source>
</evidence>
<evidence type="ECO:0000313" key="1">
    <source>
        <dbReference type="EMBL" id="MBL4918383.1"/>
    </source>
</evidence>
<dbReference type="Proteomes" id="UP000648908">
    <property type="component" value="Unassembled WGS sequence"/>
</dbReference>
<proteinExistence type="predicted"/>
<gene>
    <name evidence="1" type="ORF">JL811_14235</name>
</gene>
<sequence length="526" mass="59021">MFMLKGMTTAEKECIAAGADFTSLFKYQFLLSKNPDLRLPGFSIQRLGSDWTLYSGSALPLTPILDSRQRAVGWVLGAALHPDGGLIESSLNLAVSNSEKSFLSKAEGLIEGLAGRYIVMITSGTKARIYIDPVSALGAVYDPKTRTVASTVLLALDRDREPNPLFDEELIFAGRGNYTLQHTSDAGLRRLLPNHYLDLSDFTHCRHWPKEGQEFHIPLEEAPAALEEIRDRLARTMRTLVSARPCVMPISAGRDSRNLVAAGRDHLDQVSEFFAFGHHFNSRLDCAVGSLVAEKMGLPYHIYDVDDFPKTALNGRFKRRVATRDYMIANGMTGTPPNEVVYGLIRHQPPGLWHIRGNVMDLMQASHWKNGAITPETHDPEHGIKRLLITGGSGNSDELSERWMPHYLEWYETLGSLKTKPYDMIFNELYLASSQGGKMYGLTHHFYISPFNDRYLIERAISLPLQYRITDRANDDLLAISAPELSKIPFLRAFQYRAKERGGNWYGKTMVRIGERLTREGGSASQ</sequence>
<dbReference type="EMBL" id="JAESVN010000006">
    <property type="protein sequence ID" value="MBL4918383.1"/>
    <property type="molecule type" value="Genomic_DNA"/>
</dbReference>
<comment type="caution">
    <text evidence="1">The sequence shown here is derived from an EMBL/GenBank/DDBJ whole genome shotgun (WGS) entry which is preliminary data.</text>
</comment>
<keyword evidence="2" id="KW-1185">Reference proteome</keyword>
<protein>
    <recommendedName>
        <fullName evidence="3">Asparagine synthase</fullName>
    </recommendedName>
</protein>
<name>A0A8K0VAK3_9RHOB</name>